<protein>
    <recommendedName>
        <fullName evidence="3">PLAT domain-containing protein</fullName>
    </recommendedName>
</protein>
<sequence>MLDLLSNSAVNTDGIYDHKSDQFSSSHPTQVKPVERRSIQVRKARRTITGSSLVAAISEKNLVKVVPEKAVQFKVRAIVIVRNKHKEDLKESIVKQLDALTDKLGRNVVLELVSTEINPNTKAPKKSKQAMLKDWSKKSNLKIERVNYTAEFVVDSNFGVPGAITVANKHQQEFFLESMTIEDFACGLVHFSCNSWVQSNKHHPGKRIFFSN</sequence>
<dbReference type="EMBL" id="HG739189">
    <property type="protein sequence ID" value="CDP15724.1"/>
    <property type="molecule type" value="Genomic_DNA"/>
</dbReference>
<name>A0A068V5F2_COFCA</name>
<reference evidence="5" key="1">
    <citation type="journal article" date="2014" name="Science">
        <title>The coffee genome provides insight into the convergent evolution of caffeine biosynthesis.</title>
        <authorList>
            <person name="Denoeud F."/>
            <person name="Carretero-Paulet L."/>
            <person name="Dereeper A."/>
            <person name="Droc G."/>
            <person name="Guyot R."/>
            <person name="Pietrella M."/>
            <person name="Zheng C."/>
            <person name="Alberti A."/>
            <person name="Anthony F."/>
            <person name="Aprea G."/>
            <person name="Aury J.M."/>
            <person name="Bento P."/>
            <person name="Bernard M."/>
            <person name="Bocs S."/>
            <person name="Campa C."/>
            <person name="Cenci A."/>
            <person name="Combes M.C."/>
            <person name="Crouzillat D."/>
            <person name="Da Silva C."/>
            <person name="Daddiego L."/>
            <person name="De Bellis F."/>
            <person name="Dussert S."/>
            <person name="Garsmeur O."/>
            <person name="Gayraud T."/>
            <person name="Guignon V."/>
            <person name="Jahn K."/>
            <person name="Jamilloux V."/>
            <person name="Joet T."/>
            <person name="Labadie K."/>
            <person name="Lan T."/>
            <person name="Leclercq J."/>
            <person name="Lepelley M."/>
            <person name="Leroy T."/>
            <person name="Li L.T."/>
            <person name="Librado P."/>
            <person name="Lopez L."/>
            <person name="Munoz A."/>
            <person name="Noel B."/>
            <person name="Pallavicini A."/>
            <person name="Perrotta G."/>
            <person name="Poncet V."/>
            <person name="Pot D."/>
            <person name="Priyono X."/>
            <person name="Rigoreau M."/>
            <person name="Rouard M."/>
            <person name="Rozas J."/>
            <person name="Tranchant-Dubreuil C."/>
            <person name="VanBuren R."/>
            <person name="Zhang Q."/>
            <person name="Andrade A.C."/>
            <person name="Argout X."/>
            <person name="Bertrand B."/>
            <person name="de Kochko A."/>
            <person name="Graziosi G."/>
            <person name="Henry R.J."/>
            <person name="Jayarama X."/>
            <person name="Ming R."/>
            <person name="Nagai C."/>
            <person name="Rounsley S."/>
            <person name="Sankoff D."/>
            <person name="Giuliano G."/>
            <person name="Albert V.A."/>
            <person name="Wincker P."/>
            <person name="Lashermes P."/>
        </authorList>
    </citation>
    <scope>NUCLEOTIDE SEQUENCE [LARGE SCALE GENOMIC DNA]</scope>
    <source>
        <strain evidence="5">cv. DH200-94</strain>
    </source>
</reference>
<dbReference type="InParanoid" id="A0A068V5F2"/>
<dbReference type="Gramene" id="CDP15724">
    <property type="protein sequence ID" value="CDP15724"/>
    <property type="gene ID" value="GSCOC_T00015747001"/>
</dbReference>
<dbReference type="GO" id="GO:0046872">
    <property type="term" value="F:metal ion binding"/>
    <property type="evidence" value="ECO:0007669"/>
    <property type="project" value="InterPro"/>
</dbReference>
<dbReference type="GO" id="GO:0034440">
    <property type="term" value="P:lipid oxidation"/>
    <property type="evidence" value="ECO:0007669"/>
    <property type="project" value="InterPro"/>
</dbReference>
<evidence type="ECO:0000259" key="3">
    <source>
        <dbReference type="PROSITE" id="PS50095"/>
    </source>
</evidence>
<dbReference type="PANTHER" id="PTHR11771">
    <property type="entry name" value="LIPOXYGENASE"/>
    <property type="match status" value="1"/>
</dbReference>
<dbReference type="SUPFAM" id="SSF49723">
    <property type="entry name" value="Lipase/lipooxygenase domain (PLAT/LH2 domain)"/>
    <property type="match status" value="1"/>
</dbReference>
<dbReference type="Proteomes" id="UP000295252">
    <property type="component" value="Chromosome VII"/>
</dbReference>
<evidence type="ECO:0000256" key="1">
    <source>
        <dbReference type="ARBA" id="ARBA00011245"/>
    </source>
</evidence>
<keyword evidence="5" id="KW-1185">Reference proteome</keyword>
<dbReference type="GO" id="GO:0016702">
    <property type="term" value="F:oxidoreductase activity, acting on single donors with incorporation of molecular oxygen, incorporation of two atoms of oxygen"/>
    <property type="evidence" value="ECO:0007669"/>
    <property type="project" value="InterPro"/>
</dbReference>
<dbReference type="Gene3D" id="2.60.60.20">
    <property type="entry name" value="PLAT/LH2 domain"/>
    <property type="match status" value="1"/>
</dbReference>
<organism evidence="4 5">
    <name type="scientific">Coffea canephora</name>
    <name type="common">Robusta coffee</name>
    <dbReference type="NCBI Taxonomy" id="49390"/>
    <lineage>
        <taxon>Eukaryota</taxon>
        <taxon>Viridiplantae</taxon>
        <taxon>Streptophyta</taxon>
        <taxon>Embryophyta</taxon>
        <taxon>Tracheophyta</taxon>
        <taxon>Spermatophyta</taxon>
        <taxon>Magnoliopsida</taxon>
        <taxon>eudicotyledons</taxon>
        <taxon>Gunneridae</taxon>
        <taxon>Pentapetalae</taxon>
        <taxon>asterids</taxon>
        <taxon>lamiids</taxon>
        <taxon>Gentianales</taxon>
        <taxon>Rubiaceae</taxon>
        <taxon>Ixoroideae</taxon>
        <taxon>Gardenieae complex</taxon>
        <taxon>Bertiereae - Coffeeae clade</taxon>
        <taxon>Coffeeae</taxon>
        <taxon>Coffea</taxon>
    </lineage>
</organism>
<dbReference type="OMA" id="YESSFIM"/>
<dbReference type="Pfam" id="PF01477">
    <property type="entry name" value="PLAT"/>
    <property type="match status" value="1"/>
</dbReference>
<comment type="caution">
    <text evidence="2">Lacks conserved residue(s) required for the propagation of feature annotation.</text>
</comment>
<dbReference type="InterPro" id="IPR036392">
    <property type="entry name" value="PLAT/LH2_dom_sf"/>
</dbReference>
<dbReference type="InterPro" id="IPR001024">
    <property type="entry name" value="PLAT/LH2_dom"/>
</dbReference>
<dbReference type="SMART" id="SM00308">
    <property type="entry name" value="LH2"/>
    <property type="match status" value="1"/>
</dbReference>
<accession>A0A068V5F2</accession>
<evidence type="ECO:0000256" key="2">
    <source>
        <dbReference type="PROSITE-ProRule" id="PRU00152"/>
    </source>
</evidence>
<dbReference type="STRING" id="49390.A0A068V5F2"/>
<comment type="subunit">
    <text evidence="1">Monomer.</text>
</comment>
<dbReference type="InterPro" id="IPR000907">
    <property type="entry name" value="LipOase"/>
</dbReference>
<dbReference type="InterPro" id="IPR042057">
    <property type="entry name" value="Lipoxy_PLAT/LH2"/>
</dbReference>
<proteinExistence type="predicted"/>
<evidence type="ECO:0000313" key="5">
    <source>
        <dbReference type="Proteomes" id="UP000295252"/>
    </source>
</evidence>
<dbReference type="AlphaFoldDB" id="A0A068V5F2"/>
<dbReference type="CDD" id="cd01751">
    <property type="entry name" value="PLAT_LH2"/>
    <property type="match status" value="1"/>
</dbReference>
<feature type="domain" description="PLAT" evidence="3">
    <location>
        <begin position="89"/>
        <end position="211"/>
    </location>
</feature>
<dbReference type="PhylomeDB" id="A0A068V5F2"/>
<evidence type="ECO:0000313" key="4">
    <source>
        <dbReference type="EMBL" id="CDP15724.1"/>
    </source>
</evidence>
<dbReference type="PROSITE" id="PS50095">
    <property type="entry name" value="PLAT"/>
    <property type="match status" value="1"/>
</dbReference>
<gene>
    <name evidence="4" type="ORF">GSCOC_T00015747001</name>
</gene>
<dbReference type="OrthoDB" id="1798944at2759"/>